<dbReference type="AlphaFoldDB" id="A0A3Q9UYW1"/>
<name>A0A3Q9UYW1_9MICO</name>
<evidence type="ECO:0000313" key="1">
    <source>
        <dbReference type="EMBL" id="AZZ53073.1"/>
    </source>
</evidence>
<dbReference type="Proteomes" id="UP000285317">
    <property type="component" value="Chromosome"/>
</dbReference>
<dbReference type="KEGG" id="rfs:C1I64_14215"/>
<gene>
    <name evidence="1" type="ORF">C1I64_14215</name>
</gene>
<proteinExistence type="predicted"/>
<dbReference type="EMBL" id="CP028137">
    <property type="protein sequence ID" value="AZZ53073.1"/>
    <property type="molecule type" value="Genomic_DNA"/>
</dbReference>
<evidence type="ECO:0000313" key="2">
    <source>
        <dbReference type="Proteomes" id="UP000285317"/>
    </source>
</evidence>
<sequence length="229" mass="25259">MFYDESARLEDVPVPPTLDEVARAFPGPLYGFVPQPSLEPWTSGTASSSSGGRVEIESVAIGYTLWLNPDDHDDPANLAELDDELRASLDAPPVRPLPDWMTAITARMRYPWLWEAVRTTVAHEPAPPWHSAESVLVEHVNHILRNRFHAERVRGRLPGELLGPATEKCVEHDVPLLLDGRPVPGLRIDTDAHVLGVGAHLGDRVLTAVVERDRLPLLDLAFATHRAPA</sequence>
<dbReference type="RefSeq" id="WP_127887630.1">
    <property type="nucleotide sequence ID" value="NZ_CP028137.1"/>
</dbReference>
<protein>
    <submittedName>
        <fullName evidence="1">Uncharacterized protein</fullName>
    </submittedName>
</protein>
<accession>A0A3Q9UYW1</accession>
<reference evidence="1 2" key="1">
    <citation type="submission" date="2018-03" db="EMBL/GenBank/DDBJ databases">
        <title>Bacteriophage NCPPB3778 and a type I-E CRISPR drive the evolution of the US Biological Select Agent, Rathayibacter toxicus.</title>
        <authorList>
            <person name="Davis E.W.II."/>
            <person name="Tabima J.F."/>
            <person name="Weisberg A.J."/>
            <person name="Dantas Lopes L."/>
            <person name="Wiseman M.S."/>
            <person name="Wiseman M.S."/>
            <person name="Pupko T."/>
            <person name="Belcher M.S."/>
            <person name="Sechler A.J."/>
            <person name="Tancos M.A."/>
            <person name="Schroeder B.K."/>
            <person name="Murray T.D."/>
            <person name="Luster D.G."/>
            <person name="Schneider W.L."/>
            <person name="Rogers E."/>
            <person name="Andreote F.D."/>
            <person name="Grunwald N.J."/>
            <person name="Putnam M.L."/>
            <person name="Chang J.H."/>
        </authorList>
    </citation>
    <scope>NUCLEOTIDE SEQUENCE [LARGE SCALE GENOMIC DNA]</scope>
    <source>
        <strain evidence="1 2">DSM 15932</strain>
    </source>
</reference>
<organism evidence="1 2">
    <name type="scientific">Rathayibacter festucae DSM 15932</name>
    <dbReference type="NCBI Taxonomy" id="1328866"/>
    <lineage>
        <taxon>Bacteria</taxon>
        <taxon>Bacillati</taxon>
        <taxon>Actinomycetota</taxon>
        <taxon>Actinomycetes</taxon>
        <taxon>Micrococcales</taxon>
        <taxon>Microbacteriaceae</taxon>
        <taxon>Rathayibacter</taxon>
    </lineage>
</organism>